<comment type="caution">
    <text evidence="2">The sequence shown here is derived from an EMBL/GenBank/DDBJ whole genome shotgun (WGS) entry which is preliminary data.</text>
</comment>
<evidence type="ECO:0000313" key="2">
    <source>
        <dbReference type="EMBL" id="MED6140175.1"/>
    </source>
</evidence>
<dbReference type="Proteomes" id="UP001341840">
    <property type="component" value="Unassembled WGS sequence"/>
</dbReference>
<name>A0ABU6SV13_9FABA</name>
<organism evidence="2 3">
    <name type="scientific">Stylosanthes scabra</name>
    <dbReference type="NCBI Taxonomy" id="79078"/>
    <lineage>
        <taxon>Eukaryota</taxon>
        <taxon>Viridiplantae</taxon>
        <taxon>Streptophyta</taxon>
        <taxon>Embryophyta</taxon>
        <taxon>Tracheophyta</taxon>
        <taxon>Spermatophyta</taxon>
        <taxon>Magnoliopsida</taxon>
        <taxon>eudicotyledons</taxon>
        <taxon>Gunneridae</taxon>
        <taxon>Pentapetalae</taxon>
        <taxon>rosids</taxon>
        <taxon>fabids</taxon>
        <taxon>Fabales</taxon>
        <taxon>Fabaceae</taxon>
        <taxon>Papilionoideae</taxon>
        <taxon>50 kb inversion clade</taxon>
        <taxon>dalbergioids sensu lato</taxon>
        <taxon>Dalbergieae</taxon>
        <taxon>Pterocarpus clade</taxon>
        <taxon>Stylosanthes</taxon>
    </lineage>
</organism>
<sequence>MPRRAKQRLGVLMTYPIPSPLFGPMPRCKKQRLGASEPTTHTLHHAWTCQAMSRRAHLNHLSQRQRLGVQESPLGVRPPHLLISTSNPPMPMRADPRLGVIPPKPH</sequence>
<evidence type="ECO:0000313" key="3">
    <source>
        <dbReference type="Proteomes" id="UP001341840"/>
    </source>
</evidence>
<gene>
    <name evidence="2" type="ORF">PIB30_090602</name>
</gene>
<proteinExistence type="predicted"/>
<protein>
    <submittedName>
        <fullName evidence="2">Uncharacterized protein</fullName>
    </submittedName>
</protein>
<dbReference type="EMBL" id="JASCZI010062175">
    <property type="protein sequence ID" value="MED6140175.1"/>
    <property type="molecule type" value="Genomic_DNA"/>
</dbReference>
<keyword evidence="3" id="KW-1185">Reference proteome</keyword>
<feature type="region of interest" description="Disordered" evidence="1">
    <location>
        <begin position="69"/>
        <end position="106"/>
    </location>
</feature>
<reference evidence="2 3" key="1">
    <citation type="journal article" date="2023" name="Plants (Basel)">
        <title>Bridging the Gap: Combining Genomics and Transcriptomics Approaches to Understand Stylosanthes scabra, an Orphan Legume from the Brazilian Caatinga.</title>
        <authorList>
            <person name="Ferreira-Neto J.R.C."/>
            <person name="da Silva M.D."/>
            <person name="Binneck E."/>
            <person name="de Melo N.F."/>
            <person name="da Silva R.H."/>
            <person name="de Melo A.L.T.M."/>
            <person name="Pandolfi V."/>
            <person name="Bustamante F.O."/>
            <person name="Brasileiro-Vidal A.C."/>
            <person name="Benko-Iseppon A.M."/>
        </authorList>
    </citation>
    <scope>NUCLEOTIDE SEQUENCE [LARGE SCALE GENOMIC DNA]</scope>
    <source>
        <tissue evidence="2">Leaves</tissue>
    </source>
</reference>
<evidence type="ECO:0000256" key="1">
    <source>
        <dbReference type="SAM" id="MobiDB-lite"/>
    </source>
</evidence>
<accession>A0ABU6SV13</accession>